<dbReference type="RefSeq" id="WP_044003822.1">
    <property type="nucleotide sequence ID" value="NZ_CP007145.1"/>
</dbReference>
<organism evidence="2 3">
    <name type="scientific">Hymenobacter swuensis DY53</name>
    <dbReference type="NCBI Taxonomy" id="1227739"/>
    <lineage>
        <taxon>Bacteria</taxon>
        <taxon>Pseudomonadati</taxon>
        <taxon>Bacteroidota</taxon>
        <taxon>Cytophagia</taxon>
        <taxon>Cytophagales</taxon>
        <taxon>Hymenobacteraceae</taxon>
        <taxon>Hymenobacter</taxon>
    </lineage>
</organism>
<sequence>MRHKPLSRDGSFAVLTYGAGYGEIRITATNACGSTGSTLPVTVTQCDYSPSYTVYPNPARDEATVVATEPAPAARAITAPGFDVVLYNEQGRRVYQGRSQHGQAKLPLRELPAGLYQLHAGQGNRQERHTVQVRP</sequence>
<evidence type="ECO:0000313" key="3">
    <source>
        <dbReference type="Proteomes" id="UP000019423"/>
    </source>
</evidence>
<keyword evidence="3" id="KW-1185">Reference proteome</keyword>
<dbReference type="AlphaFoldDB" id="W8F6V3"/>
<dbReference type="EMBL" id="CP007145">
    <property type="protein sequence ID" value="AHJ99762.1"/>
    <property type="molecule type" value="Genomic_DNA"/>
</dbReference>
<dbReference type="PATRIC" id="fig|1227739.3.peg.4313"/>
<accession>W8F6V3</accession>
<dbReference type="STRING" id="1227739.Hsw_4167"/>
<dbReference type="Pfam" id="PF18962">
    <property type="entry name" value="Por_Secre_tail"/>
    <property type="match status" value="1"/>
</dbReference>
<dbReference type="Proteomes" id="UP000019423">
    <property type="component" value="Chromosome"/>
</dbReference>
<evidence type="ECO:0000259" key="1">
    <source>
        <dbReference type="Pfam" id="PF18962"/>
    </source>
</evidence>
<name>W8F6V3_9BACT</name>
<proteinExistence type="predicted"/>
<dbReference type="InterPro" id="IPR026444">
    <property type="entry name" value="Secre_tail"/>
</dbReference>
<dbReference type="KEGG" id="hsw:Hsw_4167"/>
<feature type="domain" description="Secretion system C-terminal sorting" evidence="1">
    <location>
        <begin position="54"/>
        <end position="127"/>
    </location>
</feature>
<gene>
    <name evidence="2" type="ORF">Hsw_4167</name>
</gene>
<evidence type="ECO:0000313" key="2">
    <source>
        <dbReference type="EMBL" id="AHJ99762.1"/>
    </source>
</evidence>
<reference evidence="2 3" key="1">
    <citation type="submission" date="2014-01" db="EMBL/GenBank/DDBJ databases">
        <title>Complete genome sequence of ionizing-radiation resistance bacterium Hymenobacter swuensis DY53.</title>
        <authorList>
            <person name="Jung J.-H."/>
            <person name="Jeong S.-W."/>
            <person name="Joe M.-H."/>
            <person name="Cho y.-j."/>
            <person name="Kim M.-K."/>
            <person name="Lim S.-Y."/>
        </authorList>
    </citation>
    <scope>NUCLEOTIDE SEQUENCE [LARGE SCALE GENOMIC DNA]</scope>
    <source>
        <strain evidence="2 3">DY53</strain>
    </source>
</reference>
<dbReference type="HOGENOM" id="CLU_1882919_0_0_10"/>
<dbReference type="NCBIfam" id="TIGR04183">
    <property type="entry name" value="Por_Secre_tail"/>
    <property type="match status" value="1"/>
</dbReference>
<protein>
    <recommendedName>
        <fullName evidence="1">Secretion system C-terminal sorting domain-containing protein</fullName>
    </recommendedName>
</protein>